<dbReference type="STRING" id="504805.SAMN05421505_10166"/>
<dbReference type="InterPro" id="IPR027417">
    <property type="entry name" value="P-loop_NTPase"/>
</dbReference>
<dbReference type="PANTHER" id="PTHR43603:SF1">
    <property type="entry name" value="ZINC-REGULATED GTPASE METALLOPROTEIN ACTIVATOR 1"/>
    <property type="match status" value="1"/>
</dbReference>
<dbReference type="OrthoDB" id="9808822at2"/>
<feature type="domain" description="CobW C-terminal" evidence="1">
    <location>
        <begin position="247"/>
        <end position="363"/>
    </location>
</feature>
<evidence type="ECO:0000259" key="1">
    <source>
        <dbReference type="SMART" id="SM00833"/>
    </source>
</evidence>
<evidence type="ECO:0000313" key="3">
    <source>
        <dbReference type="Proteomes" id="UP000198923"/>
    </source>
</evidence>
<reference evidence="2 3" key="1">
    <citation type="submission" date="2016-10" db="EMBL/GenBank/DDBJ databases">
        <authorList>
            <person name="de Groot N.N."/>
        </authorList>
    </citation>
    <scope>NUCLEOTIDE SEQUENCE [LARGE SCALE GENOMIC DNA]</scope>
    <source>
        <strain evidence="2 3">CPCC 201354</strain>
    </source>
</reference>
<protein>
    <submittedName>
        <fullName evidence="2">GTPase, G3E family</fullName>
    </submittedName>
</protein>
<proteinExistence type="predicted"/>
<dbReference type="SUPFAM" id="SSF90002">
    <property type="entry name" value="Hypothetical protein YjiA, C-terminal domain"/>
    <property type="match status" value="1"/>
</dbReference>
<gene>
    <name evidence="2" type="ORF">SAMN05421505_10166</name>
</gene>
<name>A0A1G7QP45_9ACTN</name>
<dbReference type="Proteomes" id="UP000198923">
    <property type="component" value="Unassembled WGS sequence"/>
</dbReference>
<keyword evidence="3" id="KW-1185">Reference proteome</keyword>
<dbReference type="InterPro" id="IPR051927">
    <property type="entry name" value="Zn_Chap_cDPG_Synth"/>
</dbReference>
<dbReference type="Gene3D" id="3.40.50.300">
    <property type="entry name" value="P-loop containing nucleotide triphosphate hydrolases"/>
    <property type="match status" value="1"/>
</dbReference>
<sequence>MSVPVVVVAGMHDTARVPVVERLLRETPGALAFHHDLGGIAGGVAVRTVRGAAAVLDRTAVGLKHGCVTCALRQDLVPQLLRYADHAPLLVVDLWDCVEPRLVTEVLAEVLDHPAWGGAIRLTGVLTALDAQLMPVDICRGDRLSDIGKASDTGDERYLAGVLAHQIEDATALVVVDEVPAPLPPADEEDLHLCRELLGHLAPMTPVIMPGDPLPRVTGPALCTRELAARVDPATAQLPCRTYTSAVDTVVWRRTGPLHPARFFAAVGFLAGESVRSRGRFWLANRPDRMLAWEAAAGAVTLRDAGPWLAALPDAAWEAVSPVRRLTASLDWSPDHGDRVQHLVLTGPGLDEDRIHALLDSCLLGPGEPAGDLDDPFAAVFDLDATG</sequence>
<dbReference type="AlphaFoldDB" id="A0A1G7QP45"/>
<accession>A0A1G7QP45</accession>
<dbReference type="InterPro" id="IPR011629">
    <property type="entry name" value="CobW-like_C"/>
</dbReference>
<evidence type="ECO:0000313" key="2">
    <source>
        <dbReference type="EMBL" id="SDG00268.1"/>
    </source>
</evidence>
<dbReference type="PANTHER" id="PTHR43603">
    <property type="entry name" value="COBW DOMAIN-CONTAINING PROTEIN DDB_G0274527"/>
    <property type="match status" value="1"/>
</dbReference>
<dbReference type="EMBL" id="FNCN01000001">
    <property type="protein sequence ID" value="SDG00268.1"/>
    <property type="molecule type" value="Genomic_DNA"/>
</dbReference>
<dbReference type="SMART" id="SM00833">
    <property type="entry name" value="CobW_C"/>
    <property type="match status" value="1"/>
</dbReference>
<dbReference type="Pfam" id="PF07683">
    <property type="entry name" value="CobW_C"/>
    <property type="match status" value="1"/>
</dbReference>
<organism evidence="2 3">
    <name type="scientific">Sinosporangium album</name>
    <dbReference type="NCBI Taxonomy" id="504805"/>
    <lineage>
        <taxon>Bacteria</taxon>
        <taxon>Bacillati</taxon>
        <taxon>Actinomycetota</taxon>
        <taxon>Actinomycetes</taxon>
        <taxon>Streptosporangiales</taxon>
        <taxon>Streptosporangiaceae</taxon>
        <taxon>Sinosporangium</taxon>
    </lineage>
</organism>